<dbReference type="Pfam" id="PF01408">
    <property type="entry name" value="GFO_IDH_MocA"/>
    <property type="match status" value="1"/>
</dbReference>
<dbReference type="AlphaFoldDB" id="A0AAE3FI00"/>
<dbReference type="Gene3D" id="3.40.50.720">
    <property type="entry name" value="NAD(P)-binding Rossmann-like Domain"/>
    <property type="match status" value="1"/>
</dbReference>
<organism evidence="4 5">
    <name type="scientific">Candidatus Colimorpha enterica</name>
    <dbReference type="NCBI Taxonomy" id="3083063"/>
    <lineage>
        <taxon>Bacteria</taxon>
        <taxon>Pseudomonadati</taxon>
        <taxon>Bacteroidota</taxon>
        <taxon>Bacteroidia</taxon>
        <taxon>Bacteroidales</taxon>
        <taxon>Candidatus Colimorpha</taxon>
    </lineage>
</organism>
<evidence type="ECO:0000259" key="2">
    <source>
        <dbReference type="Pfam" id="PF01408"/>
    </source>
</evidence>
<name>A0AAE3FI00_9BACT</name>
<feature type="domain" description="Gfo/Idh/MocA-like oxidoreductase C-terminal" evidence="3">
    <location>
        <begin position="237"/>
        <end position="317"/>
    </location>
</feature>
<dbReference type="Proteomes" id="UP001139365">
    <property type="component" value="Unassembled WGS sequence"/>
</dbReference>
<dbReference type="PANTHER" id="PTHR43818:SF11">
    <property type="entry name" value="BCDNA.GH03377"/>
    <property type="match status" value="1"/>
</dbReference>
<protein>
    <submittedName>
        <fullName evidence="4">Gfo/Idh/MocA family oxidoreductase</fullName>
    </submittedName>
</protein>
<gene>
    <name evidence="4" type="ORF">MR241_05620</name>
</gene>
<dbReference type="GO" id="GO:0000166">
    <property type="term" value="F:nucleotide binding"/>
    <property type="evidence" value="ECO:0007669"/>
    <property type="project" value="InterPro"/>
</dbReference>
<dbReference type="InterPro" id="IPR036291">
    <property type="entry name" value="NAD(P)-bd_dom_sf"/>
</dbReference>
<evidence type="ECO:0000256" key="1">
    <source>
        <dbReference type="ARBA" id="ARBA00023002"/>
    </source>
</evidence>
<dbReference type="PANTHER" id="PTHR43818">
    <property type="entry name" value="BCDNA.GH03377"/>
    <property type="match status" value="1"/>
</dbReference>
<dbReference type="InterPro" id="IPR000683">
    <property type="entry name" value="Gfo/Idh/MocA-like_OxRdtase_N"/>
</dbReference>
<dbReference type="Gene3D" id="3.30.360.10">
    <property type="entry name" value="Dihydrodipicolinate Reductase, domain 2"/>
    <property type="match status" value="1"/>
</dbReference>
<sequence length="423" mass="48303">MSVINNRKIKIGVFGAHRGSTMINFCLHFPDTELVALCDRYEPALEDWKKRIGELRKETPDLPEPALYTRFDDFIKHDMDAVVLANYAHEHAPFAVRALNAGKHVISVVLPAHTLAQAVELAETVERTGLVYAYAENYCYFRTTTEMRRLYRAGELGEFEYGEGEYVHNCIPNWPNLTYGDPNHWRNIMFATFYCTHSLGPLVHITGLRPVRVNGFERPVPKRCLEVGKLNVGGIELVEFENGATVKSLHGGMIREPSSVWYTVYGTKGMAESDRWDSGNQKLYVYRQSENRRDDYIPEQKTDSSLTDKITGHGGSDFYTMYYFIRKIQGREEGNESIGVYEALDMYLPGLIAYKSIMNGGCTLDIPDLRLKSERDRYRFDTFGTDPDYCGSMLAPSYHKGTPVVNKEVYDLVRQRWIDGGSK</sequence>
<comment type="caution">
    <text evidence="4">The sequence shown here is derived from an EMBL/GenBank/DDBJ whole genome shotgun (WGS) entry which is preliminary data.</text>
</comment>
<dbReference type="EMBL" id="JALEMU010000089">
    <property type="protein sequence ID" value="MCI5755755.1"/>
    <property type="molecule type" value="Genomic_DNA"/>
</dbReference>
<dbReference type="InterPro" id="IPR050463">
    <property type="entry name" value="Gfo/Idh/MocA_oxidrdct_glycsds"/>
</dbReference>
<dbReference type="SUPFAM" id="SSF55347">
    <property type="entry name" value="Glyceraldehyde-3-phosphate dehydrogenase-like, C-terminal domain"/>
    <property type="match status" value="1"/>
</dbReference>
<dbReference type="InterPro" id="IPR004104">
    <property type="entry name" value="Gfo/Idh/MocA-like_OxRdtase_C"/>
</dbReference>
<reference evidence="4 5" key="1">
    <citation type="submission" date="2022-03" db="EMBL/GenBank/DDBJ databases">
        <title>Metagenome-assembled genomes from swine fecal metagenomes.</title>
        <authorList>
            <person name="Holman D.B."/>
            <person name="Kommadath A."/>
        </authorList>
    </citation>
    <scope>NUCLEOTIDE SEQUENCE [LARGE SCALE GENOMIC DNA]</scope>
    <source>
        <strain evidence="4">SUG147</strain>
    </source>
</reference>
<evidence type="ECO:0000313" key="4">
    <source>
        <dbReference type="EMBL" id="MCI5755755.1"/>
    </source>
</evidence>
<evidence type="ECO:0000313" key="5">
    <source>
        <dbReference type="Proteomes" id="UP001139365"/>
    </source>
</evidence>
<feature type="domain" description="Gfo/Idh/MocA-like oxidoreductase N-terminal" evidence="2">
    <location>
        <begin position="9"/>
        <end position="133"/>
    </location>
</feature>
<dbReference type="SUPFAM" id="SSF51735">
    <property type="entry name" value="NAD(P)-binding Rossmann-fold domains"/>
    <property type="match status" value="1"/>
</dbReference>
<evidence type="ECO:0000259" key="3">
    <source>
        <dbReference type="Pfam" id="PF02894"/>
    </source>
</evidence>
<accession>A0AAE3FI00</accession>
<dbReference type="GO" id="GO:0016491">
    <property type="term" value="F:oxidoreductase activity"/>
    <property type="evidence" value="ECO:0007669"/>
    <property type="project" value="UniProtKB-KW"/>
</dbReference>
<dbReference type="Pfam" id="PF02894">
    <property type="entry name" value="GFO_IDH_MocA_C"/>
    <property type="match status" value="1"/>
</dbReference>
<keyword evidence="1" id="KW-0560">Oxidoreductase</keyword>
<proteinExistence type="predicted"/>